<dbReference type="HOGENOM" id="CLU_2813167_0_0_1"/>
<dbReference type="OrthoDB" id="6500128at2759"/>
<sequence>MVERDLPDICTRPATSCGINCLVTNIFALRWASLVSRRPFSEPRLSVAHDYVCRNANRFKTCILLPL</sequence>
<gene>
    <name evidence="1" type="ORF">PAXRUDRAFT_690282</name>
</gene>
<accession>A0A0D0DN23</accession>
<dbReference type="InParanoid" id="A0A0D0DN23"/>
<dbReference type="AlphaFoldDB" id="A0A0D0DN23"/>
<evidence type="ECO:0000313" key="1">
    <source>
        <dbReference type="EMBL" id="KIK87551.1"/>
    </source>
</evidence>
<name>A0A0D0DN23_9AGAM</name>
<dbReference type="Proteomes" id="UP000054538">
    <property type="component" value="Unassembled WGS sequence"/>
</dbReference>
<keyword evidence="2" id="KW-1185">Reference proteome</keyword>
<reference evidence="1 2" key="1">
    <citation type="submission" date="2014-04" db="EMBL/GenBank/DDBJ databases">
        <authorList>
            <consortium name="DOE Joint Genome Institute"/>
            <person name="Kuo A."/>
            <person name="Kohler A."/>
            <person name="Jargeat P."/>
            <person name="Nagy L.G."/>
            <person name="Floudas D."/>
            <person name="Copeland A."/>
            <person name="Barry K.W."/>
            <person name="Cichocki N."/>
            <person name="Veneault-Fourrey C."/>
            <person name="LaButti K."/>
            <person name="Lindquist E.A."/>
            <person name="Lipzen A."/>
            <person name="Lundell T."/>
            <person name="Morin E."/>
            <person name="Murat C."/>
            <person name="Sun H."/>
            <person name="Tunlid A."/>
            <person name="Henrissat B."/>
            <person name="Grigoriev I.V."/>
            <person name="Hibbett D.S."/>
            <person name="Martin F."/>
            <person name="Nordberg H.P."/>
            <person name="Cantor M.N."/>
            <person name="Hua S.X."/>
        </authorList>
    </citation>
    <scope>NUCLEOTIDE SEQUENCE [LARGE SCALE GENOMIC DNA]</scope>
    <source>
        <strain evidence="1 2">Ve08.2h10</strain>
    </source>
</reference>
<dbReference type="EMBL" id="KN825543">
    <property type="protein sequence ID" value="KIK87551.1"/>
    <property type="molecule type" value="Genomic_DNA"/>
</dbReference>
<organism evidence="1 2">
    <name type="scientific">Paxillus rubicundulus Ve08.2h10</name>
    <dbReference type="NCBI Taxonomy" id="930991"/>
    <lineage>
        <taxon>Eukaryota</taxon>
        <taxon>Fungi</taxon>
        <taxon>Dikarya</taxon>
        <taxon>Basidiomycota</taxon>
        <taxon>Agaricomycotina</taxon>
        <taxon>Agaricomycetes</taxon>
        <taxon>Agaricomycetidae</taxon>
        <taxon>Boletales</taxon>
        <taxon>Paxilineae</taxon>
        <taxon>Paxillaceae</taxon>
        <taxon>Paxillus</taxon>
    </lineage>
</organism>
<reference evidence="2" key="2">
    <citation type="submission" date="2015-01" db="EMBL/GenBank/DDBJ databases">
        <title>Evolutionary Origins and Diversification of the Mycorrhizal Mutualists.</title>
        <authorList>
            <consortium name="DOE Joint Genome Institute"/>
            <consortium name="Mycorrhizal Genomics Consortium"/>
            <person name="Kohler A."/>
            <person name="Kuo A."/>
            <person name="Nagy L.G."/>
            <person name="Floudas D."/>
            <person name="Copeland A."/>
            <person name="Barry K.W."/>
            <person name="Cichocki N."/>
            <person name="Veneault-Fourrey C."/>
            <person name="LaButti K."/>
            <person name="Lindquist E.A."/>
            <person name="Lipzen A."/>
            <person name="Lundell T."/>
            <person name="Morin E."/>
            <person name="Murat C."/>
            <person name="Riley R."/>
            <person name="Ohm R."/>
            <person name="Sun H."/>
            <person name="Tunlid A."/>
            <person name="Henrissat B."/>
            <person name="Grigoriev I.V."/>
            <person name="Hibbett D.S."/>
            <person name="Martin F."/>
        </authorList>
    </citation>
    <scope>NUCLEOTIDE SEQUENCE [LARGE SCALE GENOMIC DNA]</scope>
    <source>
        <strain evidence="2">Ve08.2h10</strain>
    </source>
</reference>
<protein>
    <submittedName>
        <fullName evidence="1">Uncharacterized protein</fullName>
    </submittedName>
</protein>
<proteinExistence type="predicted"/>
<evidence type="ECO:0000313" key="2">
    <source>
        <dbReference type="Proteomes" id="UP000054538"/>
    </source>
</evidence>